<keyword evidence="4" id="KW-1185">Reference proteome</keyword>
<evidence type="ECO:0000313" key="3">
    <source>
        <dbReference type="Proteomes" id="UP000269665"/>
    </source>
</evidence>
<evidence type="ECO:0000313" key="4">
    <source>
        <dbReference type="Proteomes" id="UP001194579"/>
    </source>
</evidence>
<dbReference type="OrthoDB" id="6423362at2"/>
<dbReference type="Proteomes" id="UP001194579">
    <property type="component" value="Unassembled WGS sequence"/>
</dbReference>
<dbReference type="EMBL" id="PSZG01000001">
    <property type="protein sequence ID" value="RKO78445.1"/>
    <property type="molecule type" value="Genomic_DNA"/>
</dbReference>
<comment type="caution">
    <text evidence="2">The sequence shown here is derived from an EMBL/GenBank/DDBJ whole genome shotgun (WGS) entry which is preliminary data.</text>
</comment>
<gene>
    <name evidence="2" type="ORF">C5E00_17475</name>
    <name evidence="1" type="ORF">F6Q06_19755</name>
</gene>
<reference evidence="2 3" key="1">
    <citation type="journal article" date="2018" name="BMC Genomics">
        <title>High genomic variability in the plant pathogenic bacterium Pectobacterium parmentieri deciphered from de novo assembled complete genomes.</title>
        <authorList>
            <person name="Zoledowska S."/>
            <person name="Motyka-Pomagruk A."/>
            <person name="Sledz W."/>
            <person name="Mengoni A."/>
            <person name="Lojkowska E."/>
        </authorList>
    </citation>
    <scope>NUCLEOTIDE SEQUENCE [LARGE SCALE GENOMIC DNA]</scope>
    <source>
        <strain evidence="2 3">IFB5626</strain>
    </source>
</reference>
<proteinExistence type="predicted"/>
<accession>A0A8B3FE89</accession>
<dbReference type="Proteomes" id="UP000269665">
    <property type="component" value="Unassembled WGS sequence"/>
</dbReference>
<sequence>MVISVWISVWLGIIPVTDNKGGFICLKVQQTDMKRKAHPPDVSAFFLPSFLLDSAALPLYLCT</sequence>
<dbReference type="AlphaFoldDB" id="A0A8B3FE89"/>
<reference evidence="4" key="2">
    <citation type="submission" date="2023-07" db="EMBL/GenBank/DDBJ databases">
        <title>Identification of Pectobacterium versatile causing blackleg of potato from New York State with a whole genome sequencing approach.</title>
        <authorList>
            <person name="Ma X."/>
            <person name="Swingle B."/>
        </authorList>
    </citation>
    <scope>NUCLEOTIDE SEQUENCE [LARGE SCALE GENOMIC DNA]</scope>
    <source>
        <strain evidence="4">NY1588A</strain>
    </source>
</reference>
<evidence type="ECO:0000313" key="1">
    <source>
        <dbReference type="EMBL" id="MBI0556702.1"/>
    </source>
</evidence>
<protein>
    <submittedName>
        <fullName evidence="2">Uncharacterized protein</fullName>
    </submittedName>
</protein>
<organism evidence="2 3">
    <name type="scientific">Pectobacterium parmentieri</name>
    <dbReference type="NCBI Taxonomy" id="1905730"/>
    <lineage>
        <taxon>Bacteria</taxon>
        <taxon>Pseudomonadati</taxon>
        <taxon>Pseudomonadota</taxon>
        <taxon>Gammaproteobacteria</taxon>
        <taxon>Enterobacterales</taxon>
        <taxon>Pectobacteriaceae</taxon>
        <taxon>Pectobacterium</taxon>
    </lineage>
</organism>
<evidence type="ECO:0000313" key="2">
    <source>
        <dbReference type="EMBL" id="RKO78445.1"/>
    </source>
</evidence>
<name>A0A8B3FE89_PECPM</name>
<dbReference type="EMBL" id="WABS01000051">
    <property type="protein sequence ID" value="MBI0556702.1"/>
    <property type="molecule type" value="Genomic_DNA"/>
</dbReference>
<reference evidence="1" key="3">
    <citation type="submission" date="2024-05" db="EMBL/GenBank/DDBJ databases">
        <title>Identification of Pectobacterium versatile causing blackleg of potato from New York State with a whole genome sequencing approach.</title>
        <authorList>
            <person name="Ma X."/>
            <person name="Swingle B."/>
        </authorList>
    </citation>
    <scope>NUCLEOTIDE SEQUENCE</scope>
    <source>
        <strain evidence="1">NY1588A</strain>
    </source>
</reference>